<feature type="transmembrane region" description="Helical" evidence="1">
    <location>
        <begin position="56"/>
        <end position="73"/>
    </location>
</feature>
<evidence type="ECO:0000313" key="3">
    <source>
        <dbReference type="EMBL" id="RJF72407.1"/>
    </source>
</evidence>
<name>A0A418V8K3_9DEIO</name>
<dbReference type="SUPFAM" id="SSF55073">
    <property type="entry name" value="Nucleotide cyclase"/>
    <property type="match status" value="1"/>
</dbReference>
<feature type="transmembrane region" description="Helical" evidence="1">
    <location>
        <begin position="161"/>
        <end position="178"/>
    </location>
</feature>
<keyword evidence="1" id="KW-0812">Transmembrane</keyword>
<gene>
    <name evidence="3" type="ORF">D3875_13460</name>
</gene>
<dbReference type="Gene3D" id="3.30.70.270">
    <property type="match status" value="1"/>
</dbReference>
<dbReference type="PROSITE" id="PS50887">
    <property type="entry name" value="GGDEF"/>
    <property type="match status" value="1"/>
</dbReference>
<evidence type="ECO:0000259" key="2">
    <source>
        <dbReference type="PROSITE" id="PS50887"/>
    </source>
</evidence>
<reference evidence="3 4" key="1">
    <citation type="submission" date="2018-09" db="EMBL/GenBank/DDBJ databases">
        <authorList>
            <person name="Zhu H."/>
        </authorList>
    </citation>
    <scope>NUCLEOTIDE SEQUENCE [LARGE SCALE GENOMIC DNA]</scope>
    <source>
        <strain evidence="3 4">K2S05-167</strain>
    </source>
</reference>
<keyword evidence="1" id="KW-1133">Transmembrane helix</keyword>
<keyword evidence="4" id="KW-1185">Reference proteome</keyword>
<dbReference type="Pfam" id="PF00990">
    <property type="entry name" value="GGDEF"/>
    <property type="match status" value="1"/>
</dbReference>
<dbReference type="AlphaFoldDB" id="A0A418V8K3"/>
<protein>
    <submittedName>
        <fullName evidence="3">Diguanylate cyclase</fullName>
    </submittedName>
</protein>
<comment type="caution">
    <text evidence="3">The sequence shown here is derived from an EMBL/GenBank/DDBJ whole genome shotgun (WGS) entry which is preliminary data.</text>
</comment>
<organism evidence="3 4">
    <name type="scientific">Deinococcus cavernae</name>
    <dbReference type="NCBI Taxonomy" id="2320857"/>
    <lineage>
        <taxon>Bacteria</taxon>
        <taxon>Thermotogati</taxon>
        <taxon>Deinococcota</taxon>
        <taxon>Deinococci</taxon>
        <taxon>Deinococcales</taxon>
        <taxon>Deinococcaceae</taxon>
        <taxon>Deinococcus</taxon>
    </lineage>
</organism>
<dbReference type="InterPro" id="IPR029787">
    <property type="entry name" value="Nucleotide_cyclase"/>
</dbReference>
<evidence type="ECO:0000256" key="1">
    <source>
        <dbReference type="SAM" id="Phobius"/>
    </source>
</evidence>
<proteinExistence type="predicted"/>
<evidence type="ECO:0000313" key="4">
    <source>
        <dbReference type="Proteomes" id="UP000286287"/>
    </source>
</evidence>
<dbReference type="InterPro" id="IPR043128">
    <property type="entry name" value="Rev_trsase/Diguanyl_cyclase"/>
</dbReference>
<dbReference type="EMBL" id="QYUJ01000014">
    <property type="protein sequence ID" value="RJF72407.1"/>
    <property type="molecule type" value="Genomic_DNA"/>
</dbReference>
<feature type="transmembrane region" description="Helical" evidence="1">
    <location>
        <begin position="137"/>
        <end position="155"/>
    </location>
</feature>
<keyword evidence="1" id="KW-0472">Membrane</keyword>
<dbReference type="Proteomes" id="UP000286287">
    <property type="component" value="Unassembled WGS sequence"/>
</dbReference>
<accession>A0A418V8K3</accession>
<feature type="domain" description="GGDEF" evidence="2">
    <location>
        <begin position="223"/>
        <end position="335"/>
    </location>
</feature>
<dbReference type="SMART" id="SM00267">
    <property type="entry name" value="GGDEF"/>
    <property type="match status" value="1"/>
</dbReference>
<sequence length="335" mass="37251">MNPTEPAHYTEGMEEASSWSTWPEQRRQRVFGWLLLLVFLIQNLGIWTAWQAGSPMQTTLNVLGGGCTLYLLLSNVRSAVAMPTAYRVGASFLALRLGAELLNNFLTAQPMTTVQYQEAALLMAFLVAILPRRVSAALTGLLLSGILALTVKNGLHQTFEFLMLLVTAGVLPFTAEYGRQALNARRRVEELERQLIWDPLTGVANHQLIQERARTYMLSPSRSTHLTVLITVNESTTTSEGRQALQLVVKAIKPLLRETDSIGRWNDDTLLLLFPHVHSEQRQNLLRTLSSALTHLKTRGLLPQDVQISSAFLNEAPTPEEVVTLAHAQLRPVTA</sequence>
<dbReference type="InterPro" id="IPR000160">
    <property type="entry name" value="GGDEF_dom"/>
</dbReference>
<feature type="transmembrane region" description="Helical" evidence="1">
    <location>
        <begin position="30"/>
        <end position="50"/>
    </location>
</feature>